<proteinExistence type="predicted"/>
<feature type="domain" description="Ice-binding protein C-terminal" evidence="2">
    <location>
        <begin position="151"/>
        <end position="175"/>
    </location>
</feature>
<accession>A0A6I3STF7</accession>
<evidence type="ECO:0000259" key="2">
    <source>
        <dbReference type="Pfam" id="PF07589"/>
    </source>
</evidence>
<dbReference type="InterPro" id="IPR013424">
    <property type="entry name" value="Ice-binding_C"/>
</dbReference>
<dbReference type="NCBIfam" id="TIGR02595">
    <property type="entry name" value="PEP_CTERM"/>
    <property type="match status" value="1"/>
</dbReference>
<evidence type="ECO:0000313" key="6">
    <source>
        <dbReference type="Proteomes" id="UP000622638"/>
    </source>
</evidence>
<reference evidence="4 5" key="3">
    <citation type="submission" date="2019-11" db="EMBL/GenBank/DDBJ databases">
        <title>Type strains purchased from KCTC, JCM and DSMZ.</title>
        <authorList>
            <person name="Lu H."/>
        </authorList>
    </citation>
    <scope>NUCLEOTIDE SEQUENCE [LARGE SCALE GENOMIC DNA]</scope>
    <source>
        <strain evidence="4 5">KCTC 52429</strain>
    </source>
</reference>
<feature type="chain" id="PRO_5026197342" evidence="1">
    <location>
        <begin position="27"/>
        <end position="178"/>
    </location>
</feature>
<dbReference type="AlphaFoldDB" id="A0A6I3STF7"/>
<evidence type="ECO:0000313" key="5">
    <source>
        <dbReference type="Proteomes" id="UP000430634"/>
    </source>
</evidence>
<organism evidence="4 5">
    <name type="scientific">Pseudoduganella buxea</name>
    <dbReference type="NCBI Taxonomy" id="1949069"/>
    <lineage>
        <taxon>Bacteria</taxon>
        <taxon>Pseudomonadati</taxon>
        <taxon>Pseudomonadota</taxon>
        <taxon>Betaproteobacteria</taxon>
        <taxon>Burkholderiales</taxon>
        <taxon>Oxalobacteraceae</taxon>
        <taxon>Telluria group</taxon>
        <taxon>Pseudoduganella</taxon>
    </lineage>
</organism>
<reference evidence="6" key="2">
    <citation type="journal article" date="2019" name="Int. J. Syst. Evol. Microbiol.">
        <title>The Global Catalogue of Microorganisms (GCM) 10K type strain sequencing project: providing services to taxonomists for standard genome sequencing and annotation.</title>
        <authorList>
            <consortium name="The Broad Institute Genomics Platform"/>
            <consortium name="The Broad Institute Genome Sequencing Center for Infectious Disease"/>
            <person name="Wu L."/>
            <person name="Ma J."/>
        </authorList>
    </citation>
    <scope>NUCLEOTIDE SEQUENCE [LARGE SCALE GENOMIC DNA]</scope>
    <source>
        <strain evidence="6">CGMCC 1.15931</strain>
    </source>
</reference>
<evidence type="ECO:0000256" key="1">
    <source>
        <dbReference type="SAM" id="SignalP"/>
    </source>
</evidence>
<dbReference type="EMBL" id="WNKZ01000013">
    <property type="protein sequence ID" value="MTV52473.1"/>
    <property type="molecule type" value="Genomic_DNA"/>
</dbReference>
<feature type="signal peptide" evidence="1">
    <location>
        <begin position="1"/>
        <end position="26"/>
    </location>
</feature>
<dbReference type="RefSeq" id="WP_155469807.1">
    <property type="nucleotide sequence ID" value="NZ_BMKG01000002.1"/>
</dbReference>
<sequence>MNFNKLLRATLTICALSAGLIGNARADFHIDRGDTTGAPTLDVGAIFIDAGSAVPYDALSFEVTAAGTWQFLAIAGFDSAIFLYEGAFDPAAPTDHLLRVNNDLLSPDTSGFVHFLVPTVQYTVVVAGLTDSDFGQYSLTIGGPGSVQVSAVPEPSTWLMLAGGLTAVAFARRRRAAR</sequence>
<protein>
    <submittedName>
        <fullName evidence="4">PEP-CTERM sorting domain-containing protein</fullName>
    </submittedName>
</protein>
<gene>
    <name evidence="3" type="ORF">GCM10011572_08630</name>
    <name evidence="4" type="ORF">GM672_06940</name>
</gene>
<dbReference type="Proteomes" id="UP000622638">
    <property type="component" value="Unassembled WGS sequence"/>
</dbReference>
<dbReference type="Proteomes" id="UP000430634">
    <property type="component" value="Unassembled WGS sequence"/>
</dbReference>
<reference evidence="3" key="4">
    <citation type="submission" date="2024-05" db="EMBL/GenBank/DDBJ databases">
        <authorList>
            <person name="Sun Q."/>
            <person name="Zhou Y."/>
        </authorList>
    </citation>
    <scope>NUCLEOTIDE SEQUENCE</scope>
    <source>
        <strain evidence="3">CGMCC 1.15931</strain>
    </source>
</reference>
<reference evidence="3" key="1">
    <citation type="journal article" date="2014" name="Int. J. Syst. Evol. Microbiol.">
        <title>Complete genome of a new Firmicutes species belonging to the dominant human colonic microbiota ('Ruminococcus bicirculans') reveals two chromosomes and a selective capacity to utilize plant glucans.</title>
        <authorList>
            <consortium name="NISC Comparative Sequencing Program"/>
            <person name="Wegmann U."/>
            <person name="Louis P."/>
            <person name="Goesmann A."/>
            <person name="Henrissat B."/>
            <person name="Duncan S.H."/>
            <person name="Flint H.J."/>
        </authorList>
    </citation>
    <scope>NUCLEOTIDE SEQUENCE</scope>
    <source>
        <strain evidence="3">CGMCC 1.15931</strain>
    </source>
</reference>
<comment type="caution">
    <text evidence="4">The sequence shown here is derived from an EMBL/GenBank/DDBJ whole genome shotgun (WGS) entry which is preliminary data.</text>
</comment>
<dbReference type="OrthoDB" id="8755986at2"/>
<name>A0A6I3STF7_9BURK</name>
<dbReference type="Pfam" id="PF07589">
    <property type="entry name" value="PEP-CTERM"/>
    <property type="match status" value="1"/>
</dbReference>
<evidence type="ECO:0000313" key="3">
    <source>
        <dbReference type="EMBL" id="GGB88814.1"/>
    </source>
</evidence>
<dbReference type="EMBL" id="BMKG01000002">
    <property type="protein sequence ID" value="GGB88814.1"/>
    <property type="molecule type" value="Genomic_DNA"/>
</dbReference>
<keyword evidence="6" id="KW-1185">Reference proteome</keyword>
<keyword evidence="1" id="KW-0732">Signal</keyword>
<evidence type="ECO:0000313" key="4">
    <source>
        <dbReference type="EMBL" id="MTV52473.1"/>
    </source>
</evidence>